<name>A0A7W7CMW2_9ACTN</name>
<accession>A0A7W7CMW2</accession>
<protein>
    <submittedName>
        <fullName evidence="2">Uncharacterized protein</fullName>
    </submittedName>
</protein>
<organism evidence="2 3">
    <name type="scientific">Paractinoplanes abujensis</name>
    <dbReference type="NCBI Taxonomy" id="882441"/>
    <lineage>
        <taxon>Bacteria</taxon>
        <taxon>Bacillati</taxon>
        <taxon>Actinomycetota</taxon>
        <taxon>Actinomycetes</taxon>
        <taxon>Micromonosporales</taxon>
        <taxon>Micromonosporaceae</taxon>
        <taxon>Paractinoplanes</taxon>
    </lineage>
</organism>
<sequence length="64" mass="6704">MAPCDRGTDPGETFHDQSAATFRVLAGRARPTADGELGGRFQAGAEGRNRDPSIAAVWSFPVTG</sequence>
<dbReference type="AlphaFoldDB" id="A0A7W7CMW2"/>
<proteinExistence type="predicted"/>
<dbReference type="Proteomes" id="UP000542742">
    <property type="component" value="Unassembled WGS sequence"/>
</dbReference>
<dbReference type="RefSeq" id="WP_184949013.1">
    <property type="nucleotide sequence ID" value="NZ_BOMC01000040.1"/>
</dbReference>
<feature type="region of interest" description="Disordered" evidence="1">
    <location>
        <begin position="31"/>
        <end position="50"/>
    </location>
</feature>
<dbReference type="EMBL" id="JACHMF010000001">
    <property type="protein sequence ID" value="MBB4689988.1"/>
    <property type="molecule type" value="Genomic_DNA"/>
</dbReference>
<evidence type="ECO:0000313" key="2">
    <source>
        <dbReference type="EMBL" id="MBB4689988.1"/>
    </source>
</evidence>
<comment type="caution">
    <text evidence="2">The sequence shown here is derived from an EMBL/GenBank/DDBJ whole genome shotgun (WGS) entry which is preliminary data.</text>
</comment>
<keyword evidence="3" id="KW-1185">Reference proteome</keyword>
<reference evidence="2 3" key="1">
    <citation type="submission" date="2020-08" db="EMBL/GenBank/DDBJ databases">
        <title>Sequencing the genomes of 1000 actinobacteria strains.</title>
        <authorList>
            <person name="Klenk H.-P."/>
        </authorList>
    </citation>
    <scope>NUCLEOTIDE SEQUENCE [LARGE SCALE GENOMIC DNA]</scope>
    <source>
        <strain evidence="2 3">DSM 45518</strain>
    </source>
</reference>
<gene>
    <name evidence="2" type="ORF">BKA14_000136</name>
</gene>
<evidence type="ECO:0000313" key="3">
    <source>
        <dbReference type="Proteomes" id="UP000542742"/>
    </source>
</evidence>
<evidence type="ECO:0000256" key="1">
    <source>
        <dbReference type="SAM" id="MobiDB-lite"/>
    </source>
</evidence>